<dbReference type="EMBL" id="AMRJ01000013">
    <property type="protein sequence ID" value="EKF74274.1"/>
    <property type="molecule type" value="Genomic_DNA"/>
</dbReference>
<dbReference type="Pfam" id="PF23016">
    <property type="entry name" value="RsmI_C"/>
    <property type="match status" value="1"/>
</dbReference>
<proteinExistence type="inferred from homology"/>
<dbReference type="FunFam" id="3.40.1010.10:FF:000007">
    <property type="entry name" value="Ribosomal RNA small subunit methyltransferase I"/>
    <property type="match status" value="1"/>
</dbReference>
<evidence type="ECO:0000256" key="5">
    <source>
        <dbReference type="ARBA" id="ARBA00022691"/>
    </source>
</evidence>
<keyword evidence="5 6" id="KW-0949">S-adenosyl-L-methionine</keyword>
<keyword evidence="2 6" id="KW-0698">rRNA processing</keyword>
<gene>
    <name evidence="6" type="primary">rsmI</name>
    <name evidence="9" type="ORF">A11A3_09750</name>
</gene>
<sequence length="278" mass="29970">MSSVLYVVSTPIGHLDDISRRAIEVLGSVDWVAAEDTRHSQRLLDQLGIKARLISCHDHNEAQRSDELVSRLKNGEKGALISDAGTPLVSDPGYRLVRACQQADIQVVPVPGASALLSALAVAGQPSDRFLFEGFIPAKGAARQQAIERLAGESVTTIVYEAPHRVLSFLQALAAVVDAEREITLCRELTKQFETVRRGPVAQMADWVAADSNQQRGELVLVLSPAAQSAGWTDRDQALAHSLLAELPASRAAKILAAHTGMKRQQVYALLEAMAKAN</sequence>
<dbReference type="InterPro" id="IPR035996">
    <property type="entry name" value="4pyrrol_Methylase_sf"/>
</dbReference>
<dbReference type="OrthoDB" id="9809084at2"/>
<protein>
    <recommendedName>
        <fullName evidence="6">Ribosomal RNA small subunit methyltransferase I</fullName>
        <ecNumber evidence="6">2.1.1.198</ecNumber>
    </recommendedName>
    <alternativeName>
        <fullName evidence="6">16S rRNA 2'-O-ribose C1402 methyltransferase</fullName>
    </alternativeName>
    <alternativeName>
        <fullName evidence="6">rRNA (cytidine-2'-O-)-methyltransferase RsmI</fullName>
    </alternativeName>
</protein>
<evidence type="ECO:0000259" key="8">
    <source>
        <dbReference type="Pfam" id="PF23016"/>
    </source>
</evidence>
<keyword evidence="3 6" id="KW-0489">Methyltransferase</keyword>
<dbReference type="GO" id="GO:0005737">
    <property type="term" value="C:cytoplasm"/>
    <property type="evidence" value="ECO:0007669"/>
    <property type="project" value="UniProtKB-SubCell"/>
</dbReference>
<keyword evidence="10" id="KW-1185">Reference proteome</keyword>
<dbReference type="eggNOG" id="COG0313">
    <property type="taxonomic scope" value="Bacteria"/>
</dbReference>
<evidence type="ECO:0000256" key="3">
    <source>
        <dbReference type="ARBA" id="ARBA00022603"/>
    </source>
</evidence>
<dbReference type="InterPro" id="IPR014777">
    <property type="entry name" value="4pyrrole_Mease_sub1"/>
</dbReference>
<dbReference type="InterPro" id="IPR000878">
    <property type="entry name" value="4pyrrol_Mease"/>
</dbReference>
<comment type="function">
    <text evidence="6">Catalyzes the 2'-O-methylation of the ribose of cytidine 1402 (C1402) in 16S rRNA.</text>
</comment>
<dbReference type="Pfam" id="PF00590">
    <property type="entry name" value="TP_methylase"/>
    <property type="match status" value="1"/>
</dbReference>
<dbReference type="InterPro" id="IPR053910">
    <property type="entry name" value="RsmI_HTH"/>
</dbReference>
<dbReference type="Gene3D" id="3.40.1010.10">
    <property type="entry name" value="Cobalt-precorrin-4 Transmethylase, Domain 1"/>
    <property type="match status" value="1"/>
</dbReference>
<dbReference type="PROSITE" id="PS01296">
    <property type="entry name" value="RSMI"/>
    <property type="match status" value="1"/>
</dbReference>
<dbReference type="InterPro" id="IPR014776">
    <property type="entry name" value="4pyrrole_Mease_sub2"/>
</dbReference>
<feature type="domain" description="RsmI HTH" evidence="8">
    <location>
        <begin position="236"/>
        <end position="272"/>
    </location>
</feature>
<name>L0WB94_9GAMM</name>
<dbReference type="PATRIC" id="fig|1177179.3.peg.1941"/>
<comment type="subcellular location">
    <subcellularLocation>
        <location evidence="6">Cytoplasm</location>
    </subcellularLocation>
</comment>
<dbReference type="AlphaFoldDB" id="L0WB94"/>
<feature type="domain" description="Tetrapyrrole methylase" evidence="7">
    <location>
        <begin position="5"/>
        <end position="204"/>
    </location>
</feature>
<dbReference type="RefSeq" id="WP_008929128.1">
    <property type="nucleotide sequence ID" value="NZ_AMRJ01000013.1"/>
</dbReference>
<evidence type="ECO:0000313" key="9">
    <source>
        <dbReference type="EMBL" id="EKF74274.1"/>
    </source>
</evidence>
<dbReference type="NCBIfam" id="TIGR00096">
    <property type="entry name" value="16S rRNA (cytidine(1402)-2'-O)-methyltransferase"/>
    <property type="match status" value="1"/>
</dbReference>
<comment type="similarity">
    <text evidence="6">Belongs to the methyltransferase superfamily. RsmI family.</text>
</comment>
<accession>L0WB94</accession>
<keyword evidence="4 6" id="KW-0808">Transferase</keyword>
<reference evidence="9 10" key="1">
    <citation type="journal article" date="2012" name="J. Bacteriol.">
        <title>Genome Sequence of the Alkane-Degrading Bacterium Alcanivorax hongdengensis Type Strain A-11-3.</title>
        <authorList>
            <person name="Lai Q."/>
            <person name="Shao Z."/>
        </authorList>
    </citation>
    <scope>NUCLEOTIDE SEQUENCE [LARGE SCALE GENOMIC DNA]</scope>
    <source>
        <strain evidence="9 10">A-11-3</strain>
    </source>
</reference>
<dbReference type="InterPro" id="IPR008189">
    <property type="entry name" value="rRNA_ssu_MeTfrase_I"/>
</dbReference>
<evidence type="ECO:0000256" key="1">
    <source>
        <dbReference type="ARBA" id="ARBA00022490"/>
    </source>
</evidence>
<evidence type="ECO:0000256" key="6">
    <source>
        <dbReference type="HAMAP-Rule" id="MF_01877"/>
    </source>
</evidence>
<dbReference type="PIRSF" id="PIRSF005917">
    <property type="entry name" value="MTase_YraL"/>
    <property type="match status" value="1"/>
</dbReference>
<keyword evidence="1 6" id="KW-0963">Cytoplasm</keyword>
<comment type="catalytic activity">
    <reaction evidence="6">
        <text>cytidine(1402) in 16S rRNA + S-adenosyl-L-methionine = 2'-O-methylcytidine(1402) in 16S rRNA + S-adenosyl-L-homocysteine + H(+)</text>
        <dbReference type="Rhea" id="RHEA:42924"/>
        <dbReference type="Rhea" id="RHEA-COMP:10285"/>
        <dbReference type="Rhea" id="RHEA-COMP:10286"/>
        <dbReference type="ChEBI" id="CHEBI:15378"/>
        <dbReference type="ChEBI" id="CHEBI:57856"/>
        <dbReference type="ChEBI" id="CHEBI:59789"/>
        <dbReference type="ChEBI" id="CHEBI:74495"/>
        <dbReference type="ChEBI" id="CHEBI:82748"/>
        <dbReference type="EC" id="2.1.1.198"/>
    </reaction>
</comment>
<evidence type="ECO:0000256" key="2">
    <source>
        <dbReference type="ARBA" id="ARBA00022552"/>
    </source>
</evidence>
<dbReference type="Gene3D" id="3.30.950.10">
    <property type="entry name" value="Methyltransferase, Cobalt-precorrin-4 Transmethylase, Domain 2"/>
    <property type="match status" value="1"/>
</dbReference>
<comment type="caution">
    <text evidence="9">The sequence shown here is derived from an EMBL/GenBank/DDBJ whole genome shotgun (WGS) entry which is preliminary data.</text>
</comment>
<dbReference type="EC" id="2.1.1.198" evidence="6"/>
<dbReference type="PANTHER" id="PTHR46111">
    <property type="entry name" value="RIBOSOMAL RNA SMALL SUBUNIT METHYLTRANSFERASE I"/>
    <property type="match status" value="1"/>
</dbReference>
<dbReference type="FunFam" id="3.30.950.10:FF:000002">
    <property type="entry name" value="Ribosomal RNA small subunit methyltransferase I"/>
    <property type="match status" value="1"/>
</dbReference>
<evidence type="ECO:0000259" key="7">
    <source>
        <dbReference type="Pfam" id="PF00590"/>
    </source>
</evidence>
<dbReference type="CDD" id="cd11648">
    <property type="entry name" value="RsmI"/>
    <property type="match status" value="1"/>
</dbReference>
<evidence type="ECO:0000256" key="4">
    <source>
        <dbReference type="ARBA" id="ARBA00022679"/>
    </source>
</evidence>
<dbReference type="InterPro" id="IPR018063">
    <property type="entry name" value="SAM_MeTrfase_RsmI_CS"/>
</dbReference>
<dbReference type="HAMAP" id="MF_01877">
    <property type="entry name" value="16SrRNA_methyltr_I"/>
    <property type="match status" value="1"/>
</dbReference>
<dbReference type="SUPFAM" id="SSF53790">
    <property type="entry name" value="Tetrapyrrole methylase"/>
    <property type="match status" value="1"/>
</dbReference>
<organism evidence="9 10">
    <name type="scientific">Alcanivorax hongdengensis A-11-3</name>
    <dbReference type="NCBI Taxonomy" id="1177179"/>
    <lineage>
        <taxon>Bacteria</taxon>
        <taxon>Pseudomonadati</taxon>
        <taxon>Pseudomonadota</taxon>
        <taxon>Gammaproteobacteria</taxon>
        <taxon>Oceanospirillales</taxon>
        <taxon>Alcanivoracaceae</taxon>
        <taxon>Alcanivorax</taxon>
    </lineage>
</organism>
<dbReference type="GO" id="GO:0070677">
    <property type="term" value="F:rRNA (cytosine-2'-O-)-methyltransferase activity"/>
    <property type="evidence" value="ECO:0007669"/>
    <property type="project" value="UniProtKB-UniRule"/>
</dbReference>
<dbReference type="STRING" id="1177179.A11A3_09750"/>
<evidence type="ECO:0000313" key="10">
    <source>
        <dbReference type="Proteomes" id="UP000010164"/>
    </source>
</evidence>
<dbReference type="PANTHER" id="PTHR46111:SF1">
    <property type="entry name" value="RIBOSOMAL RNA SMALL SUBUNIT METHYLTRANSFERASE I"/>
    <property type="match status" value="1"/>
</dbReference>
<dbReference type="Proteomes" id="UP000010164">
    <property type="component" value="Unassembled WGS sequence"/>
</dbReference>